<dbReference type="EMBL" id="DXHQ01000059">
    <property type="protein sequence ID" value="HIW08700.1"/>
    <property type="molecule type" value="Genomic_DNA"/>
</dbReference>
<accession>A0A9D1QAN0</accession>
<evidence type="ECO:0000259" key="7">
    <source>
        <dbReference type="Pfam" id="PF00294"/>
    </source>
</evidence>
<name>A0A9D1QAN0_9FIRM</name>
<dbReference type="Pfam" id="PF00294">
    <property type="entry name" value="PfkB"/>
    <property type="match status" value="1"/>
</dbReference>
<gene>
    <name evidence="8" type="ORF">H9890_04775</name>
</gene>
<keyword evidence="4 6" id="KW-0418">Kinase</keyword>
<evidence type="ECO:0000256" key="2">
    <source>
        <dbReference type="ARBA" id="ARBA00022679"/>
    </source>
</evidence>
<protein>
    <submittedName>
        <fullName evidence="8">Carbohydrate kinase</fullName>
    </submittedName>
</protein>
<keyword evidence="3" id="KW-0547">Nucleotide-binding</keyword>
<dbReference type="InterPro" id="IPR011611">
    <property type="entry name" value="PfkB_dom"/>
</dbReference>
<dbReference type="GO" id="GO:0008865">
    <property type="term" value="F:fructokinase activity"/>
    <property type="evidence" value="ECO:0007669"/>
    <property type="project" value="UniProtKB-ARBA"/>
</dbReference>
<reference evidence="8" key="2">
    <citation type="submission" date="2021-04" db="EMBL/GenBank/DDBJ databases">
        <authorList>
            <person name="Gilroy R."/>
        </authorList>
    </citation>
    <scope>NUCLEOTIDE SEQUENCE</scope>
    <source>
        <strain evidence="8">ChiHcolR34-3080</strain>
    </source>
</reference>
<dbReference type="AlphaFoldDB" id="A0A9D1QAN0"/>
<evidence type="ECO:0000313" key="9">
    <source>
        <dbReference type="Proteomes" id="UP000823933"/>
    </source>
</evidence>
<dbReference type="PANTHER" id="PTHR43085">
    <property type="entry name" value="HEXOKINASE FAMILY MEMBER"/>
    <property type="match status" value="1"/>
</dbReference>
<dbReference type="GO" id="GO:0005524">
    <property type="term" value="F:ATP binding"/>
    <property type="evidence" value="ECO:0007669"/>
    <property type="project" value="UniProtKB-KW"/>
</dbReference>
<dbReference type="InterPro" id="IPR002173">
    <property type="entry name" value="Carboh/pur_kinase_PfkB_CS"/>
</dbReference>
<keyword evidence="5" id="KW-0067">ATP-binding</keyword>
<reference evidence="8" key="1">
    <citation type="journal article" date="2021" name="PeerJ">
        <title>Extensive microbial diversity within the chicken gut microbiome revealed by metagenomics and culture.</title>
        <authorList>
            <person name="Gilroy R."/>
            <person name="Ravi A."/>
            <person name="Getino M."/>
            <person name="Pursley I."/>
            <person name="Horton D.L."/>
            <person name="Alikhan N.F."/>
            <person name="Baker D."/>
            <person name="Gharbi K."/>
            <person name="Hall N."/>
            <person name="Watson M."/>
            <person name="Adriaenssens E.M."/>
            <person name="Foster-Nyarko E."/>
            <person name="Jarju S."/>
            <person name="Secka A."/>
            <person name="Antonio M."/>
            <person name="Oren A."/>
            <person name="Chaudhuri R.R."/>
            <person name="La Ragione R."/>
            <person name="Hildebrand F."/>
            <person name="Pallen M.J."/>
        </authorList>
    </citation>
    <scope>NUCLEOTIDE SEQUENCE</scope>
    <source>
        <strain evidence="8">ChiHcolR34-3080</strain>
    </source>
</reference>
<organism evidence="8 9">
    <name type="scientific">Candidatus Faecalibacterium intestinigallinarum</name>
    <dbReference type="NCBI Taxonomy" id="2838581"/>
    <lineage>
        <taxon>Bacteria</taxon>
        <taxon>Bacillati</taxon>
        <taxon>Bacillota</taxon>
        <taxon>Clostridia</taxon>
        <taxon>Eubacteriales</taxon>
        <taxon>Oscillospiraceae</taxon>
        <taxon>Faecalibacterium</taxon>
    </lineage>
</organism>
<dbReference type="GO" id="GO:0006000">
    <property type="term" value="P:fructose metabolic process"/>
    <property type="evidence" value="ECO:0007669"/>
    <property type="project" value="UniProtKB-ARBA"/>
</dbReference>
<evidence type="ECO:0000256" key="6">
    <source>
        <dbReference type="RuleBase" id="RU003704"/>
    </source>
</evidence>
<evidence type="ECO:0000256" key="5">
    <source>
        <dbReference type="ARBA" id="ARBA00022840"/>
    </source>
</evidence>
<dbReference type="InterPro" id="IPR002139">
    <property type="entry name" value="Ribo/fructo_kinase"/>
</dbReference>
<dbReference type="PANTHER" id="PTHR43085:SF1">
    <property type="entry name" value="PSEUDOURIDINE KINASE-RELATED"/>
    <property type="match status" value="1"/>
</dbReference>
<dbReference type="InterPro" id="IPR029056">
    <property type="entry name" value="Ribokinase-like"/>
</dbReference>
<keyword evidence="2 6" id="KW-0808">Transferase</keyword>
<comment type="caution">
    <text evidence="8">The sequence shown here is derived from an EMBL/GenBank/DDBJ whole genome shotgun (WGS) entry which is preliminary data.</text>
</comment>
<dbReference type="Proteomes" id="UP000823933">
    <property type="component" value="Unassembled WGS sequence"/>
</dbReference>
<dbReference type="InterPro" id="IPR050306">
    <property type="entry name" value="PfkB_Carbo_kinase"/>
</dbReference>
<proteinExistence type="inferred from homology"/>
<evidence type="ECO:0000256" key="3">
    <source>
        <dbReference type="ARBA" id="ARBA00022741"/>
    </source>
</evidence>
<dbReference type="SUPFAM" id="SSF53613">
    <property type="entry name" value="Ribokinase-like"/>
    <property type="match status" value="1"/>
</dbReference>
<dbReference type="PROSITE" id="PS00584">
    <property type="entry name" value="PFKB_KINASES_2"/>
    <property type="match status" value="1"/>
</dbReference>
<dbReference type="Gene3D" id="3.40.1190.20">
    <property type="match status" value="1"/>
</dbReference>
<evidence type="ECO:0000313" key="8">
    <source>
        <dbReference type="EMBL" id="HIW08700.1"/>
    </source>
</evidence>
<dbReference type="PRINTS" id="PR00990">
    <property type="entry name" value="RIBOKINASE"/>
</dbReference>
<comment type="similarity">
    <text evidence="1 6">Belongs to the carbohydrate kinase PfkB family.</text>
</comment>
<dbReference type="CDD" id="cd01167">
    <property type="entry name" value="bac_FRK"/>
    <property type="match status" value="1"/>
</dbReference>
<feature type="domain" description="Carbohydrate kinase PfkB" evidence="7">
    <location>
        <begin position="3"/>
        <end position="304"/>
    </location>
</feature>
<evidence type="ECO:0000256" key="1">
    <source>
        <dbReference type="ARBA" id="ARBA00010688"/>
    </source>
</evidence>
<evidence type="ECO:0000256" key="4">
    <source>
        <dbReference type="ARBA" id="ARBA00022777"/>
    </source>
</evidence>
<sequence length="310" mass="32240">MDILTIGEILIDLTQTGRDEKGIPQFAANPGGAPANLAVAAAKLGAQTAFIGKVGDDAFGRYLNEVLRENGVDASGVAVDETYPTTMAVVSVDARGERDFSFYRSANADVMLSADDIPDAALRQAKVVHFGSVSLTADPSRAATLDAVRRAKGMGKTITYDPNYRANLWPDADTAVAQMKAPLGLVDILKLSDEELPLLTGTTDCAAGTAALAAQGVKLIFVTLGPDGVFYRLGEKTGHVPGVRCTVGDTNGAGDTFFGAALSRLCKEDLAALTPETLEPILAFANKAASITTSRHGAIPAMPTLAEVEG</sequence>